<feature type="transmembrane region" description="Helical" evidence="1">
    <location>
        <begin position="93"/>
        <end position="117"/>
    </location>
</feature>
<dbReference type="EMBL" id="SMLM01000003">
    <property type="protein sequence ID" value="TFZ00440.1"/>
    <property type="molecule type" value="Genomic_DNA"/>
</dbReference>
<sequence>MLIAVWAVGLLLLVLWTATMWVSWLGWTMLAALPWSQVSERIREIQLPPALEAWLGTAWREWLEAAAPMVEWAIRMLQGSAGWLEDLMPAVLLVVWGVGVFTLLLLTALVAVLVGWLRERRRAERARPA</sequence>
<keyword evidence="1" id="KW-0472">Membrane</keyword>
<evidence type="ECO:0000313" key="2">
    <source>
        <dbReference type="EMBL" id="TFZ00440.1"/>
    </source>
</evidence>
<dbReference type="OrthoDB" id="9936380at2"/>
<dbReference type="Proteomes" id="UP000298180">
    <property type="component" value="Unassembled WGS sequence"/>
</dbReference>
<evidence type="ECO:0000313" key="3">
    <source>
        <dbReference type="Proteomes" id="UP000298180"/>
    </source>
</evidence>
<gene>
    <name evidence="2" type="ORF">EZ313_18440</name>
</gene>
<comment type="caution">
    <text evidence="2">The sequence shown here is derived from an EMBL/GenBank/DDBJ whole genome shotgun (WGS) entry which is preliminary data.</text>
</comment>
<accession>A0A4Z0BPX2</accession>
<name>A0A4Z0BPX2_9BURK</name>
<evidence type="ECO:0000256" key="1">
    <source>
        <dbReference type="SAM" id="Phobius"/>
    </source>
</evidence>
<reference evidence="2 3" key="1">
    <citation type="submission" date="2019-03" db="EMBL/GenBank/DDBJ databases">
        <title>Ramlibacter henchirensis DSM 14656, whole genome shotgun sequence.</title>
        <authorList>
            <person name="Zhang X."/>
            <person name="Feng G."/>
            <person name="Zhu H."/>
        </authorList>
    </citation>
    <scope>NUCLEOTIDE SEQUENCE [LARGE SCALE GENOMIC DNA]</scope>
    <source>
        <strain evidence="2 3">DSM 14656</strain>
    </source>
</reference>
<protein>
    <submittedName>
        <fullName evidence="2">Uncharacterized protein</fullName>
    </submittedName>
</protein>
<keyword evidence="3" id="KW-1185">Reference proteome</keyword>
<organism evidence="2 3">
    <name type="scientific">Ramlibacter henchirensis</name>
    <dbReference type="NCBI Taxonomy" id="204072"/>
    <lineage>
        <taxon>Bacteria</taxon>
        <taxon>Pseudomonadati</taxon>
        <taxon>Pseudomonadota</taxon>
        <taxon>Betaproteobacteria</taxon>
        <taxon>Burkholderiales</taxon>
        <taxon>Comamonadaceae</taxon>
        <taxon>Ramlibacter</taxon>
    </lineage>
</organism>
<proteinExistence type="predicted"/>
<keyword evidence="1" id="KW-0812">Transmembrane</keyword>
<dbReference type="RefSeq" id="WP_135264782.1">
    <property type="nucleotide sequence ID" value="NZ_SMLM01000003.1"/>
</dbReference>
<keyword evidence="1" id="KW-1133">Transmembrane helix</keyword>
<dbReference type="AlphaFoldDB" id="A0A4Z0BPX2"/>